<comment type="caution">
    <text evidence="8">The sequence shown here is derived from an EMBL/GenBank/DDBJ whole genome shotgun (WGS) entry which is preliminary data.</text>
</comment>
<dbReference type="Gene3D" id="1.10.10.60">
    <property type="entry name" value="Homeodomain-like"/>
    <property type="match status" value="3"/>
</dbReference>
<keyword evidence="9" id="KW-1185">Reference proteome</keyword>
<keyword evidence="4" id="KW-0539">Nucleus</keyword>
<dbReference type="Proteomes" id="UP001212997">
    <property type="component" value="Unassembled WGS sequence"/>
</dbReference>
<evidence type="ECO:0000313" key="8">
    <source>
        <dbReference type="EMBL" id="KAJ3476251.1"/>
    </source>
</evidence>
<dbReference type="GO" id="GO:0000978">
    <property type="term" value="F:RNA polymerase II cis-regulatory region sequence-specific DNA binding"/>
    <property type="evidence" value="ECO:0007669"/>
    <property type="project" value="TreeGrafter"/>
</dbReference>
<dbReference type="GO" id="GO:0042796">
    <property type="term" value="P:snRNA transcription by RNA polymerase III"/>
    <property type="evidence" value="ECO:0007669"/>
    <property type="project" value="TreeGrafter"/>
</dbReference>
<feature type="compositionally biased region" description="Basic and acidic residues" evidence="5">
    <location>
        <begin position="409"/>
        <end position="434"/>
    </location>
</feature>
<evidence type="ECO:0000313" key="9">
    <source>
        <dbReference type="Proteomes" id="UP001212997"/>
    </source>
</evidence>
<keyword evidence="3" id="KW-0804">Transcription</keyword>
<name>A0AAD5YB23_9APHY</name>
<evidence type="ECO:0000256" key="5">
    <source>
        <dbReference type="SAM" id="MobiDB-lite"/>
    </source>
</evidence>
<organism evidence="8 9">
    <name type="scientific">Meripilus lineatus</name>
    <dbReference type="NCBI Taxonomy" id="2056292"/>
    <lineage>
        <taxon>Eukaryota</taxon>
        <taxon>Fungi</taxon>
        <taxon>Dikarya</taxon>
        <taxon>Basidiomycota</taxon>
        <taxon>Agaricomycotina</taxon>
        <taxon>Agaricomycetes</taxon>
        <taxon>Polyporales</taxon>
        <taxon>Meripilaceae</taxon>
        <taxon>Meripilus</taxon>
    </lineage>
</organism>
<dbReference type="SUPFAM" id="SSF46689">
    <property type="entry name" value="Homeodomain-like"/>
    <property type="match status" value="2"/>
</dbReference>
<dbReference type="InterPro" id="IPR017930">
    <property type="entry name" value="Myb_dom"/>
</dbReference>
<gene>
    <name evidence="8" type="ORF">NLI96_g11288</name>
</gene>
<dbReference type="AlphaFoldDB" id="A0AAD5YB23"/>
<dbReference type="PANTHER" id="PTHR46621:SF1">
    <property type="entry name" value="SNRNA-ACTIVATING PROTEIN COMPLEX SUBUNIT 4"/>
    <property type="match status" value="1"/>
</dbReference>
<feature type="domain" description="Myb-like" evidence="6">
    <location>
        <begin position="105"/>
        <end position="154"/>
    </location>
</feature>
<dbReference type="EMBL" id="JANAWD010000732">
    <property type="protein sequence ID" value="KAJ3476251.1"/>
    <property type="molecule type" value="Genomic_DNA"/>
</dbReference>
<dbReference type="GO" id="GO:0019185">
    <property type="term" value="C:snRNA-activating protein complex"/>
    <property type="evidence" value="ECO:0007669"/>
    <property type="project" value="TreeGrafter"/>
</dbReference>
<dbReference type="SMART" id="SM00717">
    <property type="entry name" value="SANT"/>
    <property type="match status" value="3"/>
</dbReference>
<dbReference type="Pfam" id="PF00249">
    <property type="entry name" value="Myb_DNA-binding"/>
    <property type="match status" value="1"/>
</dbReference>
<feature type="compositionally biased region" description="Low complexity" evidence="5">
    <location>
        <begin position="231"/>
        <end position="246"/>
    </location>
</feature>
<reference evidence="8" key="1">
    <citation type="submission" date="2022-07" db="EMBL/GenBank/DDBJ databases">
        <title>Genome Sequence of Physisporinus lineatus.</title>
        <authorList>
            <person name="Buettner E."/>
        </authorList>
    </citation>
    <scope>NUCLEOTIDE SEQUENCE</scope>
    <source>
        <strain evidence="8">VT162</strain>
    </source>
</reference>
<accession>A0AAD5YB23</accession>
<feature type="domain" description="Myb-like" evidence="6">
    <location>
        <begin position="54"/>
        <end position="104"/>
    </location>
</feature>
<feature type="region of interest" description="Disordered" evidence="5">
    <location>
        <begin position="273"/>
        <end position="447"/>
    </location>
</feature>
<dbReference type="CDD" id="cd00167">
    <property type="entry name" value="SANT"/>
    <property type="match status" value="3"/>
</dbReference>
<dbReference type="GO" id="GO:0001006">
    <property type="term" value="F:RNA polymerase III type 3 promoter sequence-specific DNA binding"/>
    <property type="evidence" value="ECO:0007669"/>
    <property type="project" value="TreeGrafter"/>
</dbReference>
<dbReference type="PROSITE" id="PS51294">
    <property type="entry name" value="HTH_MYB"/>
    <property type="match status" value="3"/>
</dbReference>
<evidence type="ECO:0000259" key="7">
    <source>
        <dbReference type="PROSITE" id="PS51294"/>
    </source>
</evidence>
<proteinExistence type="predicted"/>
<keyword evidence="1" id="KW-0805">Transcription regulation</keyword>
<dbReference type="InterPro" id="IPR009057">
    <property type="entry name" value="Homeodomain-like_sf"/>
</dbReference>
<evidence type="ECO:0000259" key="6">
    <source>
        <dbReference type="PROSITE" id="PS50090"/>
    </source>
</evidence>
<evidence type="ECO:0000256" key="4">
    <source>
        <dbReference type="ARBA" id="ARBA00023242"/>
    </source>
</evidence>
<feature type="domain" description="HTH myb-type" evidence="7">
    <location>
        <begin position="1"/>
        <end position="49"/>
    </location>
</feature>
<feature type="domain" description="HTH myb-type" evidence="7">
    <location>
        <begin position="54"/>
        <end position="108"/>
    </location>
</feature>
<dbReference type="GO" id="GO:0042795">
    <property type="term" value="P:snRNA transcription by RNA polymerase II"/>
    <property type="evidence" value="ECO:0007669"/>
    <property type="project" value="TreeGrafter"/>
</dbReference>
<feature type="region of interest" description="Disordered" evidence="5">
    <location>
        <begin position="215"/>
        <end position="247"/>
    </location>
</feature>
<protein>
    <submittedName>
        <fullName evidence="8">Uncharacterized protein</fullName>
    </submittedName>
</protein>
<feature type="compositionally biased region" description="Polar residues" evidence="5">
    <location>
        <begin position="338"/>
        <end position="370"/>
    </location>
</feature>
<evidence type="ECO:0000256" key="2">
    <source>
        <dbReference type="ARBA" id="ARBA00023125"/>
    </source>
</evidence>
<dbReference type="InterPro" id="IPR051575">
    <property type="entry name" value="Myb-like_DNA-bd"/>
</dbReference>
<feature type="compositionally biased region" description="Basic and acidic residues" evidence="5">
    <location>
        <begin position="301"/>
        <end position="312"/>
    </location>
</feature>
<evidence type="ECO:0000256" key="3">
    <source>
        <dbReference type="ARBA" id="ARBA00023163"/>
    </source>
</evidence>
<dbReference type="PANTHER" id="PTHR46621">
    <property type="entry name" value="SNRNA-ACTIVATING PROTEIN COMPLEX SUBUNIT 4"/>
    <property type="match status" value="1"/>
</dbReference>
<dbReference type="InterPro" id="IPR001005">
    <property type="entry name" value="SANT/Myb"/>
</dbReference>
<feature type="domain" description="HTH myb-type" evidence="7">
    <location>
        <begin position="109"/>
        <end position="158"/>
    </location>
</feature>
<keyword evidence="2" id="KW-0238">DNA-binding</keyword>
<dbReference type="PROSITE" id="PS50090">
    <property type="entry name" value="MYB_LIKE"/>
    <property type="match status" value="3"/>
</dbReference>
<feature type="domain" description="Myb-like" evidence="6">
    <location>
        <begin position="8"/>
        <end position="53"/>
    </location>
</feature>
<evidence type="ECO:0000256" key="1">
    <source>
        <dbReference type="ARBA" id="ARBA00023015"/>
    </source>
</evidence>
<sequence length="447" mass="49520">MNGRVGKPWTASEDNLLIQAVSIHGETDNWKTVALSVPGRTNKACRKRWLHSLSPNVKKTAWTADEDQLLLTLYATHGTKWSVIARQIPGRTDDACSKRYREALDPSLKKDEWTSNEDALLLEAYGRLGGKWGQVGHELNRSGLACRNRWRMLERKKAAANREAVQGQQEPPQVISANVEHLLNPVQSSMSPWVPALPILDPGHFWDHHSSEYSPLLSGGLQPPHNTHDASFLSPHYSPSSNSSEPLQDEILSASTTAPPPFQFASSSLSSALSISRPHESQSALIEPPSSHQSPEPISFQHDDLFDRENHDVSPQVEDSQERDSSPEPMSIDPPEPVNNSPAPTELSPRNTPSERLLQENPNDLTTPFTSPAIPILNVSPIVEPAVRLRPIPDSPPISEQSTLPQLDIYRHYRSPNEKPGKATIRRRPDREGPPPRLSSKLPAASE</sequence>
<dbReference type="Pfam" id="PF13921">
    <property type="entry name" value="Myb_DNA-bind_6"/>
    <property type="match status" value="1"/>
</dbReference>